<feature type="non-terminal residue" evidence="7">
    <location>
        <position position="227"/>
    </location>
</feature>
<keyword evidence="8" id="KW-1185">Reference proteome</keyword>
<protein>
    <recommendedName>
        <fullName evidence="6">Peptidase C1A papain C-terminal domain-containing protein</fullName>
    </recommendedName>
</protein>
<evidence type="ECO:0000256" key="5">
    <source>
        <dbReference type="ARBA" id="ARBA00023157"/>
    </source>
</evidence>
<comment type="caution">
    <text evidence="7">The sequence shown here is derived from an EMBL/GenBank/DDBJ whole genome shotgun (WGS) entry which is preliminary data.</text>
</comment>
<keyword evidence="5" id="KW-1015">Disulfide bond</keyword>
<dbReference type="OrthoDB" id="10253408at2759"/>
<dbReference type="CDD" id="cd02248">
    <property type="entry name" value="Peptidase_C1A"/>
    <property type="match status" value="1"/>
</dbReference>
<name>A0A3S5AIY1_9PLAT</name>
<dbReference type="FunFam" id="3.90.70.10:FF:000006">
    <property type="entry name" value="Cathepsin S"/>
    <property type="match status" value="1"/>
</dbReference>
<evidence type="ECO:0000259" key="6">
    <source>
        <dbReference type="SMART" id="SM00645"/>
    </source>
</evidence>
<dbReference type="SMART" id="SM00645">
    <property type="entry name" value="Pept_C1"/>
    <property type="match status" value="1"/>
</dbReference>
<gene>
    <name evidence="7" type="ORF">PXEA_LOCUS18342</name>
</gene>
<dbReference type="GO" id="GO:0006508">
    <property type="term" value="P:proteolysis"/>
    <property type="evidence" value="ECO:0007669"/>
    <property type="project" value="UniProtKB-KW"/>
</dbReference>
<dbReference type="Proteomes" id="UP000784294">
    <property type="component" value="Unassembled WGS sequence"/>
</dbReference>
<dbReference type="Gene3D" id="3.90.70.10">
    <property type="entry name" value="Cysteine proteinases"/>
    <property type="match status" value="1"/>
</dbReference>
<comment type="similarity">
    <text evidence="1">Belongs to the peptidase C1 family.</text>
</comment>
<dbReference type="PANTHER" id="PTHR12411">
    <property type="entry name" value="CYSTEINE PROTEASE FAMILY C1-RELATED"/>
    <property type="match status" value="1"/>
</dbReference>
<dbReference type="AlphaFoldDB" id="A0A3S5AIY1"/>
<evidence type="ECO:0000256" key="4">
    <source>
        <dbReference type="ARBA" id="ARBA00022807"/>
    </source>
</evidence>
<evidence type="ECO:0000313" key="7">
    <source>
        <dbReference type="EMBL" id="VEL24902.1"/>
    </source>
</evidence>
<organism evidence="7 8">
    <name type="scientific">Protopolystoma xenopodis</name>
    <dbReference type="NCBI Taxonomy" id="117903"/>
    <lineage>
        <taxon>Eukaryota</taxon>
        <taxon>Metazoa</taxon>
        <taxon>Spiralia</taxon>
        <taxon>Lophotrochozoa</taxon>
        <taxon>Platyhelminthes</taxon>
        <taxon>Monogenea</taxon>
        <taxon>Polyopisthocotylea</taxon>
        <taxon>Polystomatidea</taxon>
        <taxon>Polystomatidae</taxon>
        <taxon>Protopolystoma</taxon>
    </lineage>
</organism>
<proteinExistence type="inferred from homology"/>
<dbReference type="GO" id="GO:0008234">
    <property type="term" value="F:cysteine-type peptidase activity"/>
    <property type="evidence" value="ECO:0007669"/>
    <property type="project" value="UniProtKB-KW"/>
</dbReference>
<dbReference type="InterPro" id="IPR000668">
    <property type="entry name" value="Peptidase_C1A_C"/>
</dbReference>
<dbReference type="PROSITE" id="PS00139">
    <property type="entry name" value="THIOL_PROTEASE_CYS"/>
    <property type="match status" value="1"/>
</dbReference>
<dbReference type="InterPro" id="IPR039417">
    <property type="entry name" value="Peptidase_C1A_papain-like"/>
</dbReference>
<feature type="domain" description="Peptidase C1A papain C-terminal" evidence="6">
    <location>
        <begin position="4"/>
        <end position="226"/>
    </location>
</feature>
<keyword evidence="3" id="KW-0378">Hydrolase</keyword>
<evidence type="ECO:0000256" key="2">
    <source>
        <dbReference type="ARBA" id="ARBA00022670"/>
    </source>
</evidence>
<dbReference type="InterPro" id="IPR025660">
    <property type="entry name" value="Pept_his_AS"/>
</dbReference>
<dbReference type="InterPro" id="IPR038765">
    <property type="entry name" value="Papain-like_cys_pep_sf"/>
</dbReference>
<evidence type="ECO:0000256" key="3">
    <source>
        <dbReference type="ARBA" id="ARBA00022801"/>
    </source>
</evidence>
<evidence type="ECO:0000256" key="1">
    <source>
        <dbReference type="ARBA" id="ARBA00008455"/>
    </source>
</evidence>
<keyword evidence="2" id="KW-0645">Protease</keyword>
<dbReference type="Pfam" id="PF00112">
    <property type="entry name" value="Peptidase_C1"/>
    <property type="match status" value="1"/>
</dbReference>
<dbReference type="InterPro" id="IPR000169">
    <property type="entry name" value="Pept_cys_AS"/>
</dbReference>
<dbReference type="PRINTS" id="PR00705">
    <property type="entry name" value="PAPAIN"/>
</dbReference>
<dbReference type="EMBL" id="CAAALY010070450">
    <property type="protein sequence ID" value="VEL24902.1"/>
    <property type="molecule type" value="Genomic_DNA"/>
</dbReference>
<dbReference type="InterPro" id="IPR013128">
    <property type="entry name" value="Peptidase_C1A"/>
</dbReference>
<reference evidence="7" key="1">
    <citation type="submission" date="2018-11" db="EMBL/GenBank/DDBJ databases">
        <authorList>
            <consortium name="Pathogen Informatics"/>
        </authorList>
    </citation>
    <scope>NUCLEOTIDE SEQUENCE</scope>
</reference>
<dbReference type="SUPFAM" id="SSF54001">
    <property type="entry name" value="Cysteine proteinases"/>
    <property type="match status" value="1"/>
</dbReference>
<accession>A0A3S5AIY1</accession>
<dbReference type="InterPro" id="IPR025661">
    <property type="entry name" value="Pept_asp_AS"/>
</dbReference>
<dbReference type="PROSITE" id="PS00640">
    <property type="entry name" value="THIOL_PROTEASE_ASN"/>
    <property type="match status" value="1"/>
</dbReference>
<sequence length="227" mass="24668">PVELPESVDWRSAGAVTPIKDQGRCGSCWAFSSTGALEGQHFRKTGILAGLSEQQLVDCSSAYGNMGCQGGLMDKAFQYVKDNNGIDDEKSYPYESGKTGEASDVCKFEEQFVAAKVTGFVDLPSKDERKLKEAVANVGPISIAINSGLLSFPHYKHGIYDDPDCQGDPTDLDHGVLLVGYGSENGTDYWLIKNSWGTSWGEDGFVRIRRDHRNLCGVTTAPSYPLV</sequence>
<evidence type="ECO:0000313" key="8">
    <source>
        <dbReference type="Proteomes" id="UP000784294"/>
    </source>
</evidence>
<keyword evidence="4" id="KW-0788">Thiol protease</keyword>
<dbReference type="PROSITE" id="PS00639">
    <property type="entry name" value="THIOL_PROTEASE_HIS"/>
    <property type="match status" value="1"/>
</dbReference>